<dbReference type="OrthoDB" id="626167at2759"/>
<keyword evidence="3" id="KW-1185">Reference proteome</keyword>
<dbReference type="EMBL" id="WNTK01025106">
    <property type="protein sequence ID" value="KAG9461271.1"/>
    <property type="molecule type" value="Genomic_DNA"/>
</dbReference>
<proteinExistence type="predicted"/>
<dbReference type="Pfam" id="PF25022">
    <property type="entry name" value="NPHP3"/>
    <property type="match status" value="1"/>
</dbReference>
<evidence type="ECO:0000313" key="2">
    <source>
        <dbReference type="EMBL" id="KAG9461271.1"/>
    </source>
</evidence>
<evidence type="ECO:0000259" key="1">
    <source>
        <dbReference type="Pfam" id="PF25022"/>
    </source>
</evidence>
<reference evidence="2" key="1">
    <citation type="thesis" date="2020" institute="ProQuest LLC" country="789 East Eisenhower Parkway, Ann Arbor, MI, USA">
        <title>Comparative Genomics and Chromosome Evolution.</title>
        <authorList>
            <person name="Mudd A.B."/>
        </authorList>
    </citation>
    <scope>NUCLEOTIDE SEQUENCE</scope>
    <source>
        <strain evidence="2">HN-11 Male</strain>
        <tissue evidence="2">Kidney and liver</tissue>
    </source>
</reference>
<sequence>MCETLGYFFQVVHFPEECEDYYAAVRKWEIEKSSLVILFLCSSFNSVQCGSLWEDCKEAFLKNTEAKPRIVYHKIDNGARSSDCIQQLMEEDPNKANKTKIIEHNGEPEEGAYSTYCHVEQVIKQVCYSVQHWT</sequence>
<organism evidence="2 3">
    <name type="scientific">Eleutherodactylus coqui</name>
    <name type="common">Puerto Rican coqui</name>
    <dbReference type="NCBI Taxonomy" id="57060"/>
    <lineage>
        <taxon>Eukaryota</taxon>
        <taxon>Metazoa</taxon>
        <taxon>Chordata</taxon>
        <taxon>Craniata</taxon>
        <taxon>Vertebrata</taxon>
        <taxon>Euteleostomi</taxon>
        <taxon>Amphibia</taxon>
        <taxon>Batrachia</taxon>
        <taxon>Anura</taxon>
        <taxon>Neobatrachia</taxon>
        <taxon>Hyloidea</taxon>
        <taxon>Eleutherodactylidae</taxon>
        <taxon>Eleutherodactylinae</taxon>
        <taxon>Eleutherodactylus</taxon>
        <taxon>Eleutherodactylus</taxon>
    </lineage>
</organism>
<evidence type="ECO:0000313" key="3">
    <source>
        <dbReference type="Proteomes" id="UP000770717"/>
    </source>
</evidence>
<protein>
    <recommendedName>
        <fullName evidence="1">Nephrocystin-3 alpha-beta domain-containing protein</fullName>
    </recommendedName>
</protein>
<accession>A0A8J6B4I5</accession>
<feature type="domain" description="Nephrocystin-3 alpha-beta" evidence="1">
    <location>
        <begin position="1"/>
        <end position="125"/>
    </location>
</feature>
<gene>
    <name evidence="2" type="ORF">GDO78_017474</name>
</gene>
<dbReference type="AlphaFoldDB" id="A0A8J6B4I5"/>
<dbReference type="Proteomes" id="UP000770717">
    <property type="component" value="Unassembled WGS sequence"/>
</dbReference>
<name>A0A8J6B4I5_ELECQ</name>
<dbReference type="InterPro" id="IPR056886">
    <property type="entry name" value="NPHP3_ab_dom"/>
</dbReference>
<comment type="caution">
    <text evidence="2">The sequence shown here is derived from an EMBL/GenBank/DDBJ whole genome shotgun (WGS) entry which is preliminary data.</text>
</comment>